<keyword evidence="5" id="KW-0256">Endoplasmic reticulum</keyword>
<feature type="transmembrane region" description="Helical" evidence="9">
    <location>
        <begin position="73"/>
        <end position="91"/>
    </location>
</feature>
<evidence type="ECO:0000256" key="8">
    <source>
        <dbReference type="ARBA" id="ARBA00045608"/>
    </source>
</evidence>
<evidence type="ECO:0000313" key="10">
    <source>
        <dbReference type="EMBL" id="RKP05523.1"/>
    </source>
</evidence>
<dbReference type="PANTHER" id="PTHR13085">
    <property type="entry name" value="MICROSOMAL SIGNAL PEPTIDASE 25 KDA SUBUNIT"/>
    <property type="match status" value="1"/>
</dbReference>
<comment type="function">
    <text evidence="8">Component of the signal peptidase complex (SPC) which catalyzes the cleavage of N-terminal signal sequences from nascent proteins as they are translocated into the lumen of the endoplasmic reticulum. Enhances the enzymatic activity of SPC and facilitates the interactions between different components of the translocation site.</text>
</comment>
<name>A0A4P9XIJ0_9FUNG</name>
<keyword evidence="6 9" id="KW-1133">Transmembrane helix</keyword>
<feature type="transmembrane region" description="Helical" evidence="9">
    <location>
        <begin position="103"/>
        <end position="123"/>
    </location>
</feature>
<dbReference type="GO" id="GO:0006465">
    <property type="term" value="P:signal peptide processing"/>
    <property type="evidence" value="ECO:0007669"/>
    <property type="project" value="InterPro"/>
</dbReference>
<dbReference type="AlphaFoldDB" id="A0A4P9XIJ0"/>
<dbReference type="Proteomes" id="UP000271241">
    <property type="component" value="Unassembled WGS sequence"/>
</dbReference>
<dbReference type="EMBL" id="KZ993105">
    <property type="protein sequence ID" value="RKP05523.1"/>
    <property type="molecule type" value="Genomic_DNA"/>
</dbReference>
<dbReference type="GO" id="GO:0005787">
    <property type="term" value="C:signal peptidase complex"/>
    <property type="evidence" value="ECO:0007669"/>
    <property type="project" value="InterPro"/>
</dbReference>
<evidence type="ECO:0000256" key="1">
    <source>
        <dbReference type="ARBA" id="ARBA00004477"/>
    </source>
</evidence>
<evidence type="ECO:0000256" key="7">
    <source>
        <dbReference type="ARBA" id="ARBA00023136"/>
    </source>
</evidence>
<proteinExistence type="inferred from homology"/>
<reference evidence="11" key="1">
    <citation type="journal article" date="2018" name="Nat. Microbiol.">
        <title>Leveraging single-cell genomics to expand the fungal tree of life.</title>
        <authorList>
            <person name="Ahrendt S.R."/>
            <person name="Quandt C.A."/>
            <person name="Ciobanu D."/>
            <person name="Clum A."/>
            <person name="Salamov A."/>
            <person name="Andreopoulos B."/>
            <person name="Cheng J.F."/>
            <person name="Woyke T."/>
            <person name="Pelin A."/>
            <person name="Henrissat B."/>
            <person name="Reynolds N.K."/>
            <person name="Benny G.L."/>
            <person name="Smith M.E."/>
            <person name="James T.Y."/>
            <person name="Grigoriev I.V."/>
        </authorList>
    </citation>
    <scope>NUCLEOTIDE SEQUENCE [LARGE SCALE GENOMIC DNA]</scope>
    <source>
        <strain evidence="11">RSA 1356</strain>
    </source>
</reference>
<evidence type="ECO:0000256" key="5">
    <source>
        <dbReference type="ARBA" id="ARBA00022824"/>
    </source>
</evidence>
<evidence type="ECO:0000256" key="2">
    <source>
        <dbReference type="ARBA" id="ARBA00007324"/>
    </source>
</evidence>
<gene>
    <name evidence="10" type="ORF">THASP1DRAFT_32641</name>
</gene>
<evidence type="ECO:0000256" key="3">
    <source>
        <dbReference type="ARBA" id="ARBA00017057"/>
    </source>
</evidence>
<protein>
    <recommendedName>
        <fullName evidence="3">Signal peptidase complex subunit 2</fullName>
    </recommendedName>
</protein>
<accession>A0A4P9XIJ0</accession>
<evidence type="ECO:0000256" key="4">
    <source>
        <dbReference type="ARBA" id="ARBA00022692"/>
    </source>
</evidence>
<dbReference type="GO" id="GO:0045047">
    <property type="term" value="P:protein targeting to ER"/>
    <property type="evidence" value="ECO:0007669"/>
    <property type="project" value="TreeGrafter"/>
</dbReference>
<keyword evidence="7 9" id="KW-0472">Membrane</keyword>
<comment type="subcellular location">
    <subcellularLocation>
        <location evidence="1">Endoplasmic reticulum membrane</location>
        <topology evidence="1">Multi-pass membrane protein</topology>
    </subcellularLocation>
</comment>
<dbReference type="InterPro" id="IPR009582">
    <property type="entry name" value="Spc2/SPCS2"/>
</dbReference>
<dbReference type="STRING" id="78915.A0A4P9XIJ0"/>
<dbReference type="Pfam" id="PF06703">
    <property type="entry name" value="SPC25"/>
    <property type="match status" value="1"/>
</dbReference>
<keyword evidence="11" id="KW-1185">Reference proteome</keyword>
<evidence type="ECO:0000256" key="6">
    <source>
        <dbReference type="ARBA" id="ARBA00022989"/>
    </source>
</evidence>
<evidence type="ECO:0000313" key="11">
    <source>
        <dbReference type="Proteomes" id="UP000271241"/>
    </source>
</evidence>
<organism evidence="10 11">
    <name type="scientific">Thamnocephalis sphaerospora</name>
    <dbReference type="NCBI Taxonomy" id="78915"/>
    <lineage>
        <taxon>Eukaryota</taxon>
        <taxon>Fungi</taxon>
        <taxon>Fungi incertae sedis</taxon>
        <taxon>Zoopagomycota</taxon>
        <taxon>Zoopagomycotina</taxon>
        <taxon>Zoopagomycetes</taxon>
        <taxon>Zoopagales</taxon>
        <taxon>Sigmoideomycetaceae</taxon>
        <taxon>Thamnocephalis</taxon>
    </lineage>
</organism>
<evidence type="ECO:0000256" key="9">
    <source>
        <dbReference type="SAM" id="Phobius"/>
    </source>
</evidence>
<comment type="similarity">
    <text evidence="2">Belongs to the SPCS2 family.</text>
</comment>
<dbReference type="OrthoDB" id="29558at2759"/>
<sequence>MPLRDRKPERKVEETEALLHEDAAHKTTKKSEPVVVNNSSLSELKYACDDAVRDYLNDGRGYQQNHRHTDIKLLLGYLACAVALGDFAYSWKKPLTEFRTISMAAVIIYFVLSVSAGLYAFFFEGDKVYLGRRGKERISVSAQVKDYKPIYYLTIIRETTDGKGAGQRERTLAKPFADWFDVNGRLAHERLELDVASMLE</sequence>
<keyword evidence="4 9" id="KW-0812">Transmembrane</keyword>
<dbReference type="PANTHER" id="PTHR13085:SF0">
    <property type="entry name" value="SIGNAL PEPTIDASE COMPLEX SUBUNIT 2"/>
    <property type="match status" value="1"/>
</dbReference>